<accession>A0ABY5QTS9</accession>
<dbReference type="Proteomes" id="UP001058098">
    <property type="component" value="Chromosome"/>
</dbReference>
<keyword evidence="1" id="KW-1133">Transmembrane helix</keyword>
<gene>
    <name evidence="2" type="ORF">IHQ72_28830</name>
</gene>
<organism evidence="2 3">
    <name type="scientific">Mesorhizobium onobrychidis</name>
    <dbReference type="NCBI Taxonomy" id="2775404"/>
    <lineage>
        <taxon>Bacteria</taxon>
        <taxon>Pseudomonadati</taxon>
        <taxon>Pseudomonadota</taxon>
        <taxon>Alphaproteobacteria</taxon>
        <taxon>Hyphomicrobiales</taxon>
        <taxon>Phyllobacteriaceae</taxon>
        <taxon>Mesorhizobium</taxon>
    </lineage>
</organism>
<keyword evidence="3" id="KW-1185">Reference proteome</keyword>
<sequence length="67" mass="7419">MPFDLAKQTRLFHSPLRRHAIVESIVDASIELIQIHSLQAVLDALVLRLAALNGLFLLTPLISMACL</sequence>
<proteinExistence type="predicted"/>
<dbReference type="EMBL" id="CP062229">
    <property type="protein sequence ID" value="UVC14590.1"/>
    <property type="molecule type" value="Genomic_DNA"/>
</dbReference>
<keyword evidence="1" id="KW-0812">Transmembrane</keyword>
<reference evidence="2" key="1">
    <citation type="submission" date="2020-09" db="EMBL/GenBank/DDBJ databases">
        <title>Rhizobia associated with sainfoin plants.</title>
        <authorList>
            <person name="Asharfi S."/>
            <person name="Kuzmanovic N."/>
            <person name="Bunk B."/>
            <person name="Sproeer C."/>
            <person name="Becker M."/>
            <person name="Thuenen T."/>
        </authorList>
    </citation>
    <scope>NUCLEOTIDE SEQUENCE</scope>
    <source>
        <strain evidence="2">OM4</strain>
    </source>
</reference>
<dbReference type="RefSeq" id="WP_258118924.1">
    <property type="nucleotide sequence ID" value="NZ_CP062229.1"/>
</dbReference>
<keyword evidence="1" id="KW-0472">Membrane</keyword>
<evidence type="ECO:0000256" key="1">
    <source>
        <dbReference type="SAM" id="Phobius"/>
    </source>
</evidence>
<evidence type="ECO:0000313" key="2">
    <source>
        <dbReference type="EMBL" id="UVC14590.1"/>
    </source>
</evidence>
<name>A0ABY5QTS9_9HYPH</name>
<protein>
    <submittedName>
        <fullName evidence="2">Uncharacterized protein</fullName>
    </submittedName>
</protein>
<feature type="transmembrane region" description="Helical" evidence="1">
    <location>
        <begin position="45"/>
        <end position="66"/>
    </location>
</feature>
<evidence type="ECO:0000313" key="3">
    <source>
        <dbReference type="Proteomes" id="UP001058098"/>
    </source>
</evidence>